<keyword evidence="9" id="KW-1185">Reference proteome</keyword>
<keyword evidence="2" id="KW-1003">Cell membrane</keyword>
<feature type="transmembrane region" description="Helical" evidence="6">
    <location>
        <begin position="77"/>
        <end position="96"/>
    </location>
</feature>
<evidence type="ECO:0000256" key="3">
    <source>
        <dbReference type="ARBA" id="ARBA00022692"/>
    </source>
</evidence>
<dbReference type="InterPro" id="IPR036259">
    <property type="entry name" value="MFS_trans_sf"/>
</dbReference>
<evidence type="ECO:0000259" key="7">
    <source>
        <dbReference type="PROSITE" id="PS50850"/>
    </source>
</evidence>
<feature type="transmembrane region" description="Helical" evidence="6">
    <location>
        <begin position="9"/>
        <end position="29"/>
    </location>
</feature>
<evidence type="ECO:0000313" key="8">
    <source>
        <dbReference type="EMBL" id="TFD98998.1"/>
    </source>
</evidence>
<dbReference type="InterPro" id="IPR011701">
    <property type="entry name" value="MFS"/>
</dbReference>
<dbReference type="GO" id="GO:0022857">
    <property type="term" value="F:transmembrane transporter activity"/>
    <property type="evidence" value="ECO:0007669"/>
    <property type="project" value="InterPro"/>
</dbReference>
<dbReference type="EMBL" id="SOML01000001">
    <property type="protein sequence ID" value="TFD98998.1"/>
    <property type="molecule type" value="Genomic_DNA"/>
</dbReference>
<evidence type="ECO:0000313" key="9">
    <source>
        <dbReference type="Proteomes" id="UP000297861"/>
    </source>
</evidence>
<dbReference type="SUPFAM" id="SSF103473">
    <property type="entry name" value="MFS general substrate transporter"/>
    <property type="match status" value="1"/>
</dbReference>
<dbReference type="Pfam" id="PF07690">
    <property type="entry name" value="MFS_1"/>
    <property type="match status" value="1"/>
</dbReference>
<feature type="transmembrane region" description="Helical" evidence="6">
    <location>
        <begin position="49"/>
        <end position="70"/>
    </location>
</feature>
<dbReference type="AlphaFoldDB" id="A0A4Y8LAD2"/>
<evidence type="ECO:0000256" key="6">
    <source>
        <dbReference type="SAM" id="Phobius"/>
    </source>
</evidence>
<gene>
    <name evidence="8" type="ORF">E2605_02615</name>
</gene>
<comment type="subcellular location">
    <subcellularLocation>
        <location evidence="1">Cell inner membrane</location>
        <topology evidence="1">Multi-pass membrane protein</topology>
    </subcellularLocation>
</comment>
<feature type="transmembrane region" description="Helical" evidence="6">
    <location>
        <begin position="250"/>
        <end position="271"/>
    </location>
</feature>
<dbReference type="OrthoDB" id="3225787at2"/>
<dbReference type="PROSITE" id="PS50850">
    <property type="entry name" value="MFS"/>
    <property type="match status" value="1"/>
</dbReference>
<feature type="transmembrane region" description="Helical" evidence="6">
    <location>
        <begin position="335"/>
        <end position="353"/>
    </location>
</feature>
<feature type="transmembrane region" description="Helical" evidence="6">
    <location>
        <begin position="278"/>
        <end position="295"/>
    </location>
</feature>
<proteinExistence type="predicted"/>
<feature type="domain" description="Major facilitator superfamily (MFS) profile" evidence="7">
    <location>
        <begin position="8"/>
        <end position="390"/>
    </location>
</feature>
<evidence type="ECO:0000256" key="1">
    <source>
        <dbReference type="ARBA" id="ARBA00004429"/>
    </source>
</evidence>
<dbReference type="Gene3D" id="1.20.1250.20">
    <property type="entry name" value="MFS general substrate transporter like domains"/>
    <property type="match status" value="2"/>
</dbReference>
<dbReference type="RefSeq" id="WP_035332195.1">
    <property type="nucleotide sequence ID" value="NZ_JAWZLG010000034.1"/>
</dbReference>
<dbReference type="STRING" id="1121485.GCA_000426485_00201"/>
<sequence>MNTINSKGFYGKVLPIMLAFFCMGFVDMVGTATNYVQKDLSLDDATANIFPSMVFFWFLIFSVPTGMLMGRIGRRKTVVLSLVITAISMIVPLVWYDKTSMIITFSLLGIGNTLMQVSINPLLSNIVQGEKLASSLTFGQFVKAIASFSAPLIATRAALMFDDWKMIYPLFLGISVISTIWLWATHIDEEKESVNGAGFVQCFKLLGNGFIFLCFLGIMCHVGIDVGTNVTAPRILMERLNLTELNDANYATSVYFAFRTAGCFIGAFVLARFSAKKFFAVSVVLMALGMAGLYFMQSEFVLCLCIGLIGFGNSNVFSVILSQAMLYMPGKKNEISGLMIMGLFGGTVFPFFMGQATKVLDSSQIGALIVMSIGVVYLLAMTMRIKDKVEPLNK</sequence>
<comment type="caution">
    <text evidence="8">The sequence shown here is derived from an EMBL/GenBank/DDBJ whole genome shotgun (WGS) entry which is preliminary data.</text>
</comment>
<evidence type="ECO:0000256" key="5">
    <source>
        <dbReference type="ARBA" id="ARBA00023136"/>
    </source>
</evidence>
<name>A0A4Y8LAD2_9BACT</name>
<keyword evidence="3 6" id="KW-0812">Transmembrane</keyword>
<feature type="transmembrane region" description="Helical" evidence="6">
    <location>
        <begin position="102"/>
        <end position="123"/>
    </location>
</feature>
<dbReference type="InterPro" id="IPR020846">
    <property type="entry name" value="MFS_dom"/>
</dbReference>
<dbReference type="InterPro" id="IPR050375">
    <property type="entry name" value="MFS_TsgA-like"/>
</dbReference>
<dbReference type="PANTHER" id="PTHR43702">
    <property type="entry name" value="L-FUCOSE-PROTON SYMPORTER"/>
    <property type="match status" value="1"/>
</dbReference>
<dbReference type="Proteomes" id="UP000297861">
    <property type="component" value="Unassembled WGS sequence"/>
</dbReference>
<dbReference type="GO" id="GO:0005886">
    <property type="term" value="C:plasma membrane"/>
    <property type="evidence" value="ECO:0007669"/>
    <property type="project" value="UniProtKB-SubCell"/>
</dbReference>
<organism evidence="8 9">
    <name type="scientific">Dysgonomonas capnocytophagoides</name>
    <dbReference type="NCBI Taxonomy" id="45254"/>
    <lineage>
        <taxon>Bacteria</taxon>
        <taxon>Pseudomonadati</taxon>
        <taxon>Bacteroidota</taxon>
        <taxon>Bacteroidia</taxon>
        <taxon>Bacteroidales</taxon>
        <taxon>Dysgonomonadaceae</taxon>
        <taxon>Dysgonomonas</taxon>
    </lineage>
</organism>
<feature type="transmembrane region" description="Helical" evidence="6">
    <location>
        <begin position="135"/>
        <end position="154"/>
    </location>
</feature>
<reference evidence="8 9" key="1">
    <citation type="submission" date="2019-03" db="EMBL/GenBank/DDBJ databases">
        <title>San Antonio Military Medical Center submission to MRSN (WRAIR), pending publication.</title>
        <authorList>
            <person name="Blyth D.M."/>
            <person name="Mccarthy S.L."/>
            <person name="Schall S.E."/>
            <person name="Stam J.A."/>
            <person name="Ong A.C."/>
            <person name="Mcgann P.T."/>
        </authorList>
    </citation>
    <scope>NUCLEOTIDE SEQUENCE [LARGE SCALE GENOMIC DNA]</scope>
    <source>
        <strain evidence="8 9">MRSN571793</strain>
    </source>
</reference>
<accession>A0A4Y8LAD2</accession>
<evidence type="ECO:0000256" key="4">
    <source>
        <dbReference type="ARBA" id="ARBA00022989"/>
    </source>
</evidence>
<dbReference type="PANTHER" id="PTHR43702:SF3">
    <property type="entry name" value="PROTEIN TSGA"/>
    <property type="match status" value="1"/>
</dbReference>
<keyword evidence="5 6" id="KW-0472">Membrane</keyword>
<feature type="transmembrane region" description="Helical" evidence="6">
    <location>
        <begin position="205"/>
        <end position="224"/>
    </location>
</feature>
<keyword evidence="4 6" id="KW-1133">Transmembrane helix</keyword>
<feature type="transmembrane region" description="Helical" evidence="6">
    <location>
        <begin position="301"/>
        <end position="328"/>
    </location>
</feature>
<feature type="transmembrane region" description="Helical" evidence="6">
    <location>
        <begin position="166"/>
        <end position="184"/>
    </location>
</feature>
<evidence type="ECO:0000256" key="2">
    <source>
        <dbReference type="ARBA" id="ARBA00022475"/>
    </source>
</evidence>
<feature type="transmembrane region" description="Helical" evidence="6">
    <location>
        <begin position="365"/>
        <end position="385"/>
    </location>
</feature>
<protein>
    <submittedName>
        <fullName evidence="8">MFS transporter</fullName>
    </submittedName>
</protein>